<name>A0A2P2P0Z0_RHIMU</name>
<proteinExistence type="predicted"/>
<protein>
    <submittedName>
        <fullName evidence="1">Uncharacterized protein</fullName>
    </submittedName>
</protein>
<organism evidence="1">
    <name type="scientific">Rhizophora mucronata</name>
    <name type="common">Asiatic mangrove</name>
    <dbReference type="NCBI Taxonomy" id="61149"/>
    <lineage>
        <taxon>Eukaryota</taxon>
        <taxon>Viridiplantae</taxon>
        <taxon>Streptophyta</taxon>
        <taxon>Embryophyta</taxon>
        <taxon>Tracheophyta</taxon>
        <taxon>Spermatophyta</taxon>
        <taxon>Magnoliopsida</taxon>
        <taxon>eudicotyledons</taxon>
        <taxon>Gunneridae</taxon>
        <taxon>Pentapetalae</taxon>
        <taxon>rosids</taxon>
        <taxon>fabids</taxon>
        <taxon>Malpighiales</taxon>
        <taxon>Rhizophoraceae</taxon>
        <taxon>Rhizophora</taxon>
    </lineage>
</organism>
<evidence type="ECO:0000313" key="1">
    <source>
        <dbReference type="EMBL" id="MBX48291.1"/>
    </source>
</evidence>
<sequence length="47" mass="5662">MNWMLHQIQSFSITCTFETIYHVYLDISAGETWYHLNIAIRHLCQMT</sequence>
<accession>A0A2P2P0Z0</accession>
<dbReference type="EMBL" id="GGEC01067807">
    <property type="protein sequence ID" value="MBX48291.1"/>
    <property type="molecule type" value="Transcribed_RNA"/>
</dbReference>
<dbReference type="AlphaFoldDB" id="A0A2P2P0Z0"/>
<reference evidence="1" key="1">
    <citation type="submission" date="2018-02" db="EMBL/GenBank/DDBJ databases">
        <title>Rhizophora mucronata_Transcriptome.</title>
        <authorList>
            <person name="Meera S.P."/>
            <person name="Sreeshan A."/>
            <person name="Augustine A."/>
        </authorList>
    </citation>
    <scope>NUCLEOTIDE SEQUENCE</scope>
    <source>
        <tissue evidence="1">Leaf</tissue>
    </source>
</reference>